<keyword evidence="4 6" id="KW-1133">Transmembrane helix</keyword>
<evidence type="ECO:0000256" key="5">
    <source>
        <dbReference type="ARBA" id="ARBA00023136"/>
    </source>
</evidence>
<dbReference type="SUPFAM" id="SSF144091">
    <property type="entry name" value="Rhomboid-like"/>
    <property type="match status" value="1"/>
</dbReference>
<keyword evidence="5 6" id="KW-0472">Membrane</keyword>
<evidence type="ECO:0000313" key="8">
    <source>
        <dbReference type="EMBL" id="KAF9598014.1"/>
    </source>
</evidence>
<evidence type="ECO:0000256" key="6">
    <source>
        <dbReference type="SAM" id="Phobius"/>
    </source>
</evidence>
<dbReference type="InterPro" id="IPR035952">
    <property type="entry name" value="Rhomboid-like_sf"/>
</dbReference>
<feature type="domain" description="Peptidase S54 rhomboid" evidence="7">
    <location>
        <begin position="9"/>
        <end position="62"/>
    </location>
</feature>
<reference evidence="8 9" key="1">
    <citation type="submission" date="2020-10" db="EMBL/GenBank/DDBJ databases">
        <title>The Coptis chinensis genome and diversification of protoberbering-type alkaloids.</title>
        <authorList>
            <person name="Wang B."/>
            <person name="Shu S."/>
            <person name="Song C."/>
            <person name="Liu Y."/>
        </authorList>
    </citation>
    <scope>NUCLEOTIDE SEQUENCE [LARGE SCALE GENOMIC DNA]</scope>
    <source>
        <strain evidence="8">HL-2020</strain>
        <tissue evidence="8">Leaf</tissue>
    </source>
</reference>
<evidence type="ECO:0000256" key="2">
    <source>
        <dbReference type="ARBA" id="ARBA00009045"/>
    </source>
</evidence>
<name>A0A835LNM1_9MAGN</name>
<keyword evidence="9" id="KW-1185">Reference proteome</keyword>
<comment type="subcellular location">
    <subcellularLocation>
        <location evidence="1">Membrane</location>
        <topology evidence="1">Multi-pass membrane protein</topology>
    </subcellularLocation>
</comment>
<gene>
    <name evidence="8" type="ORF">IFM89_023586</name>
</gene>
<comment type="similarity">
    <text evidence="2">Belongs to the peptidase S54 family.</text>
</comment>
<organism evidence="8 9">
    <name type="scientific">Coptis chinensis</name>
    <dbReference type="NCBI Taxonomy" id="261450"/>
    <lineage>
        <taxon>Eukaryota</taxon>
        <taxon>Viridiplantae</taxon>
        <taxon>Streptophyta</taxon>
        <taxon>Embryophyta</taxon>
        <taxon>Tracheophyta</taxon>
        <taxon>Spermatophyta</taxon>
        <taxon>Magnoliopsida</taxon>
        <taxon>Ranunculales</taxon>
        <taxon>Ranunculaceae</taxon>
        <taxon>Coptidoideae</taxon>
        <taxon>Coptis</taxon>
    </lineage>
</organism>
<dbReference type="InterPro" id="IPR022764">
    <property type="entry name" value="Peptidase_S54_rhomboid_dom"/>
</dbReference>
<evidence type="ECO:0000256" key="1">
    <source>
        <dbReference type="ARBA" id="ARBA00004141"/>
    </source>
</evidence>
<keyword evidence="3 6" id="KW-0812">Transmembrane</keyword>
<evidence type="ECO:0000313" key="9">
    <source>
        <dbReference type="Proteomes" id="UP000631114"/>
    </source>
</evidence>
<dbReference type="Proteomes" id="UP000631114">
    <property type="component" value="Unassembled WGS sequence"/>
</dbReference>
<dbReference type="GO" id="GO:0004252">
    <property type="term" value="F:serine-type endopeptidase activity"/>
    <property type="evidence" value="ECO:0007669"/>
    <property type="project" value="InterPro"/>
</dbReference>
<dbReference type="OrthoDB" id="10257275at2759"/>
<dbReference type="PANTHER" id="PTHR11009">
    <property type="entry name" value="DER1-LIKE PROTEIN, DERLIN"/>
    <property type="match status" value="1"/>
</dbReference>
<sequence length="149" mass="16429">MIVIETSLSGAQSRSVFGLFNVPAKWYVWILLIVFQLLMTNVSLLGHLCGILSGYAYTYGLFNILLPGSSFYSTIESSSLLSTCVRRPKFILCTGGNPSGYMPTHTSPNSPPKSLISKEYMEKPFLMDATKRNNSCFHQHKIASSHGVA</sequence>
<proteinExistence type="inferred from homology"/>
<dbReference type="EMBL" id="JADFTS010000007">
    <property type="protein sequence ID" value="KAF9598014.1"/>
    <property type="molecule type" value="Genomic_DNA"/>
</dbReference>
<evidence type="ECO:0000256" key="3">
    <source>
        <dbReference type="ARBA" id="ARBA00022692"/>
    </source>
</evidence>
<dbReference type="GO" id="GO:0016020">
    <property type="term" value="C:membrane"/>
    <property type="evidence" value="ECO:0007669"/>
    <property type="project" value="UniProtKB-SubCell"/>
</dbReference>
<dbReference type="AlphaFoldDB" id="A0A835LNM1"/>
<accession>A0A835LNM1</accession>
<comment type="caution">
    <text evidence="8">The sequence shown here is derived from an EMBL/GenBank/DDBJ whole genome shotgun (WGS) entry which is preliminary data.</text>
</comment>
<dbReference type="Pfam" id="PF01694">
    <property type="entry name" value="Rhomboid"/>
    <property type="match status" value="1"/>
</dbReference>
<protein>
    <recommendedName>
        <fullName evidence="7">Peptidase S54 rhomboid domain-containing protein</fullName>
    </recommendedName>
</protein>
<evidence type="ECO:0000259" key="7">
    <source>
        <dbReference type="Pfam" id="PF01694"/>
    </source>
</evidence>
<feature type="transmembrane region" description="Helical" evidence="6">
    <location>
        <begin position="26"/>
        <end position="44"/>
    </location>
</feature>
<evidence type="ECO:0000256" key="4">
    <source>
        <dbReference type="ARBA" id="ARBA00022989"/>
    </source>
</evidence>